<evidence type="ECO:0000256" key="3">
    <source>
        <dbReference type="ARBA" id="ARBA00022691"/>
    </source>
</evidence>
<dbReference type="GO" id="GO:0032259">
    <property type="term" value="P:methylation"/>
    <property type="evidence" value="ECO:0007669"/>
    <property type="project" value="UniProtKB-KW"/>
</dbReference>
<dbReference type="GO" id="GO:0005737">
    <property type="term" value="C:cytoplasm"/>
    <property type="evidence" value="ECO:0007669"/>
    <property type="project" value="TreeGrafter"/>
</dbReference>
<dbReference type="AlphaFoldDB" id="A0A836EHZ4"/>
<feature type="region of interest" description="Disordered" evidence="5">
    <location>
        <begin position="1"/>
        <end position="32"/>
    </location>
</feature>
<dbReference type="GO" id="GO:0008168">
    <property type="term" value="F:methyltransferase activity"/>
    <property type="evidence" value="ECO:0007669"/>
    <property type="project" value="UniProtKB-KW"/>
</dbReference>
<dbReference type="GO" id="GO:0005634">
    <property type="term" value="C:nucleus"/>
    <property type="evidence" value="ECO:0007669"/>
    <property type="project" value="TreeGrafter"/>
</dbReference>
<evidence type="ECO:0000313" key="6">
    <source>
        <dbReference type="EMBL" id="KAG5307409.1"/>
    </source>
</evidence>
<feature type="non-terminal residue" evidence="6">
    <location>
        <position position="264"/>
    </location>
</feature>
<evidence type="ECO:0000256" key="2">
    <source>
        <dbReference type="ARBA" id="ARBA00022679"/>
    </source>
</evidence>
<feature type="non-terminal residue" evidence="6">
    <location>
        <position position="1"/>
    </location>
</feature>
<dbReference type="Proteomes" id="UP000667349">
    <property type="component" value="Unassembled WGS sequence"/>
</dbReference>
<evidence type="ECO:0000313" key="7">
    <source>
        <dbReference type="Proteomes" id="UP000667349"/>
    </source>
</evidence>
<accession>A0A836EHZ4</accession>
<dbReference type="Pfam" id="PF10294">
    <property type="entry name" value="Methyltransf_16"/>
    <property type="match status" value="1"/>
</dbReference>
<name>A0A836EHZ4_9HYME</name>
<evidence type="ECO:0000256" key="4">
    <source>
        <dbReference type="ARBA" id="ARBA00043988"/>
    </source>
</evidence>
<comment type="similarity">
    <text evidence="4">Belongs to the methyltransferase superfamily. METTL23 family.</text>
</comment>
<protein>
    <submittedName>
        <fullName evidence="6">MET23 protein</fullName>
    </submittedName>
</protein>
<proteinExistence type="inferred from homology"/>
<keyword evidence="7" id="KW-1185">Reference proteome</keyword>
<dbReference type="SUPFAM" id="SSF53335">
    <property type="entry name" value="S-adenosyl-L-methionine-dependent methyltransferases"/>
    <property type="match status" value="1"/>
</dbReference>
<organism evidence="6 7">
    <name type="scientific">Acromyrmex insinuator</name>
    <dbReference type="NCBI Taxonomy" id="230686"/>
    <lineage>
        <taxon>Eukaryota</taxon>
        <taxon>Metazoa</taxon>
        <taxon>Ecdysozoa</taxon>
        <taxon>Arthropoda</taxon>
        <taxon>Hexapoda</taxon>
        <taxon>Insecta</taxon>
        <taxon>Pterygota</taxon>
        <taxon>Neoptera</taxon>
        <taxon>Endopterygota</taxon>
        <taxon>Hymenoptera</taxon>
        <taxon>Apocrita</taxon>
        <taxon>Aculeata</taxon>
        <taxon>Formicoidea</taxon>
        <taxon>Formicidae</taxon>
        <taxon>Myrmicinae</taxon>
        <taxon>Acromyrmex</taxon>
    </lineage>
</organism>
<keyword evidence="1" id="KW-0489">Methyltransferase</keyword>
<keyword evidence="3" id="KW-0949">S-adenosyl-L-methionine</keyword>
<evidence type="ECO:0000256" key="5">
    <source>
        <dbReference type="SAM" id="MobiDB-lite"/>
    </source>
</evidence>
<dbReference type="PANTHER" id="PTHR14614:SF164">
    <property type="entry name" value="HISTONE-ARGININE METHYLTRANSFERASE METTL23"/>
    <property type="match status" value="1"/>
</dbReference>
<dbReference type="InterPro" id="IPR029063">
    <property type="entry name" value="SAM-dependent_MTases_sf"/>
</dbReference>
<dbReference type="PANTHER" id="PTHR14614">
    <property type="entry name" value="HEPATOCELLULAR CARCINOMA-ASSOCIATED ANTIGEN"/>
    <property type="match status" value="1"/>
</dbReference>
<dbReference type="InterPro" id="IPR019410">
    <property type="entry name" value="Methyltransf_16"/>
</dbReference>
<comment type="caution">
    <text evidence="6">The sequence shown here is derived from an EMBL/GenBank/DDBJ whole genome shotgun (WGS) entry which is preliminary data.</text>
</comment>
<reference evidence="6" key="1">
    <citation type="submission" date="2020-02" db="EMBL/GenBank/DDBJ databases">
        <title>Relaxed selection underlies rapid genomic changes in the transitions from sociality to social parasitism in ants.</title>
        <authorList>
            <person name="Bi X."/>
        </authorList>
    </citation>
    <scope>NUCLEOTIDE SEQUENCE</scope>
    <source>
        <strain evidence="6">BGI-DK2013a</strain>
        <tissue evidence="6">Whole body</tissue>
    </source>
</reference>
<evidence type="ECO:0000256" key="1">
    <source>
        <dbReference type="ARBA" id="ARBA00022603"/>
    </source>
</evidence>
<dbReference type="EMBL" id="JAANHZ010000739">
    <property type="protein sequence ID" value="KAG5307409.1"/>
    <property type="molecule type" value="Genomic_DNA"/>
</dbReference>
<keyword evidence="2" id="KW-0808">Transferase</keyword>
<dbReference type="Gene3D" id="3.40.50.150">
    <property type="entry name" value="Vaccinia Virus protein VP39"/>
    <property type="match status" value="1"/>
</dbReference>
<sequence>CVPRGASVMPGLEGSISHDTSPPPTRALMSGGDHAVPEQVVKRFVFRSRKTQDCAQDDEHEESLEILIPELLQANYSFNTWPCAPVLAWYLWEHRENLIGKRVLEIGAGTSLPGILASKCGAIVTLSDSASQPRTLQHIKRCCELNGVADQVQIVGITWGLFLSNLFSLGHLDLIIGSDCFYEPTVFEDIVVIVAFLLEQNPCAKFLCTYQERSADWSIEHLLNKWGLTCIHIALDNLSTNPDINLHELMQDHTIHLLDIQRAV</sequence>
<gene>
    <name evidence="6" type="primary">Mettl23</name>
    <name evidence="6" type="ORF">G6Z75_0001173</name>
</gene>